<evidence type="ECO:0000256" key="5">
    <source>
        <dbReference type="ARBA" id="ARBA00022197"/>
    </source>
</evidence>
<dbReference type="FunFam" id="1.20.920.20:FF:000002">
    <property type="entry name" value="Cytoplasmic dynein 1 heavy chain"/>
    <property type="match status" value="1"/>
</dbReference>
<dbReference type="InterPro" id="IPR049400">
    <property type="entry name" value="DYNC2H1_AAA_dom"/>
</dbReference>
<dbReference type="FunFam" id="1.20.58.1120:FF:000022">
    <property type="entry name" value="DHC7 protein"/>
    <property type="match status" value="1"/>
</dbReference>
<proteinExistence type="inferred from homology"/>
<keyword evidence="8" id="KW-1003">Cell membrane</keyword>
<keyword evidence="12" id="KW-0547">Nucleotide-binding</keyword>
<evidence type="ECO:0000256" key="23">
    <source>
        <dbReference type="ARBA" id="ARBA00053342"/>
    </source>
</evidence>
<dbReference type="GO" id="GO:0000741">
    <property type="term" value="P:karyogamy"/>
    <property type="evidence" value="ECO:0007669"/>
    <property type="project" value="UniProtKB-KW"/>
</dbReference>
<dbReference type="Gene3D" id="1.10.8.720">
    <property type="entry name" value="Region D6 of dynein motor"/>
    <property type="match status" value="1"/>
</dbReference>
<feature type="domain" description="Dynein heavy chain region D6 P-loop" evidence="25">
    <location>
        <begin position="3825"/>
        <end position="3937"/>
    </location>
</feature>
<feature type="domain" description="Dynein heavy chain coiled coil stalk" evidence="29">
    <location>
        <begin position="3036"/>
        <end position="3366"/>
    </location>
</feature>
<dbReference type="InterPro" id="IPR043157">
    <property type="entry name" value="Dynein_AAA1S"/>
</dbReference>
<dbReference type="Pfam" id="PF12781">
    <property type="entry name" value="AAA_9"/>
    <property type="match status" value="1"/>
</dbReference>
<dbReference type="InterPro" id="IPR024743">
    <property type="entry name" value="Dynein_HC_stalk"/>
</dbReference>
<keyword evidence="37" id="KW-1185">Reference proteome</keyword>
<keyword evidence="21" id="KW-0966">Cell projection</keyword>
<dbReference type="Proteomes" id="UP000075840">
    <property type="component" value="Unassembled WGS sequence"/>
</dbReference>
<evidence type="ECO:0000259" key="28">
    <source>
        <dbReference type="Pfam" id="PF12774"/>
    </source>
</evidence>
<dbReference type="FunFam" id="3.40.50.300:FF:002862">
    <property type="entry name" value="Dynein heavy chain family protein"/>
    <property type="match status" value="1"/>
</dbReference>
<dbReference type="GO" id="GO:0005886">
    <property type="term" value="C:plasma membrane"/>
    <property type="evidence" value="ECO:0007669"/>
    <property type="project" value="UniProtKB-SubCell"/>
</dbReference>
<feature type="domain" description="Dynein heavy chain AAA lid" evidence="32">
    <location>
        <begin position="3971"/>
        <end position="4108"/>
    </location>
</feature>
<evidence type="ECO:0000259" key="24">
    <source>
        <dbReference type="Pfam" id="PF01683"/>
    </source>
</evidence>
<evidence type="ECO:0000256" key="7">
    <source>
        <dbReference type="ARBA" id="ARBA00022473"/>
    </source>
</evidence>
<evidence type="ECO:0000256" key="15">
    <source>
        <dbReference type="ARBA" id="ARBA00023017"/>
    </source>
</evidence>
<dbReference type="VEuPathDB" id="VectorBase:AARA21_005359"/>
<dbReference type="Pfam" id="PF21264">
    <property type="entry name" value="DYNC2H1_AAA_dom"/>
    <property type="match status" value="1"/>
</dbReference>
<protein>
    <recommendedName>
        <fullName evidence="22">Cytoplasmic dynein 2 heavy chain 1</fullName>
    </recommendedName>
    <alternativeName>
        <fullName evidence="5">Dynein heavy chain, cytoplasmic</fullName>
    </alternativeName>
</protein>
<feature type="domain" description="EB" evidence="24">
    <location>
        <begin position="107"/>
        <end position="154"/>
    </location>
</feature>
<keyword evidence="14" id="KW-0067">ATP-binding</keyword>
<dbReference type="InterPro" id="IPR004273">
    <property type="entry name" value="Dynein_heavy_D6_P-loop"/>
</dbReference>
<dbReference type="Pfam" id="PF01683">
    <property type="entry name" value="EB"/>
    <property type="match status" value="1"/>
</dbReference>
<evidence type="ECO:0000256" key="10">
    <source>
        <dbReference type="ARBA" id="ARBA00022701"/>
    </source>
</evidence>
<feature type="domain" description="Dynein heavy chain C-terminal" evidence="33">
    <location>
        <begin position="4140"/>
        <end position="4419"/>
    </location>
</feature>
<dbReference type="InterPro" id="IPR006149">
    <property type="entry name" value="EB_dom"/>
</dbReference>
<keyword evidence="18" id="KW-0472">Membrane</keyword>
<dbReference type="GO" id="GO:1902850">
    <property type="term" value="P:microtubule cytoskeleton organization involved in mitosis"/>
    <property type="evidence" value="ECO:0007669"/>
    <property type="project" value="UniProtKB-ARBA"/>
</dbReference>
<dbReference type="GO" id="GO:0000070">
    <property type="term" value="P:mitotic sister chromatid segregation"/>
    <property type="evidence" value="ECO:0007669"/>
    <property type="project" value="UniProtKB-ARBA"/>
</dbReference>
<evidence type="ECO:0000313" key="36">
    <source>
        <dbReference type="EnsemblMetazoa" id="AARA008921-PA"/>
    </source>
</evidence>
<dbReference type="GO" id="GO:0030473">
    <property type="term" value="P:nuclear migration along microtubule"/>
    <property type="evidence" value="ECO:0007669"/>
    <property type="project" value="UniProtKB-ARBA"/>
</dbReference>
<feature type="domain" description="Dynein heavy chain ATP-binding dynein motor region" evidence="31">
    <location>
        <begin position="3391"/>
        <end position="3618"/>
    </location>
</feature>
<keyword evidence="10" id="KW-0493">Microtubule</keyword>
<evidence type="ECO:0000259" key="33">
    <source>
        <dbReference type="Pfam" id="PF18199"/>
    </source>
</evidence>
<dbReference type="Gene3D" id="3.20.180.20">
    <property type="entry name" value="Dynein heavy chain, N-terminal domain 2"/>
    <property type="match status" value="1"/>
</dbReference>
<keyword evidence="17" id="KW-0969">Cilium</keyword>
<dbReference type="Gene3D" id="3.40.50.300">
    <property type="entry name" value="P-loop containing nucleotide triphosphate hydrolases"/>
    <property type="match status" value="6"/>
</dbReference>
<keyword evidence="7" id="KW-0217">Developmental protein</keyword>
<evidence type="ECO:0000259" key="30">
    <source>
        <dbReference type="Pfam" id="PF12780"/>
    </source>
</evidence>
<organism evidence="36 37">
    <name type="scientific">Anopheles arabiensis</name>
    <name type="common">Mosquito</name>
    <dbReference type="NCBI Taxonomy" id="7173"/>
    <lineage>
        <taxon>Eukaryota</taxon>
        <taxon>Metazoa</taxon>
        <taxon>Ecdysozoa</taxon>
        <taxon>Arthropoda</taxon>
        <taxon>Hexapoda</taxon>
        <taxon>Insecta</taxon>
        <taxon>Pterygota</taxon>
        <taxon>Neoptera</taxon>
        <taxon>Endopterygota</taxon>
        <taxon>Diptera</taxon>
        <taxon>Nematocera</taxon>
        <taxon>Culicoidea</taxon>
        <taxon>Culicidae</taxon>
        <taxon>Anophelinae</taxon>
        <taxon>Anopheles</taxon>
    </lineage>
</organism>
<keyword evidence="15" id="KW-0243">Dynein</keyword>
<feature type="domain" description="Dynein heavy chain AAA module D4" evidence="30">
    <location>
        <begin position="2770"/>
        <end position="2949"/>
    </location>
</feature>
<evidence type="ECO:0000256" key="8">
    <source>
        <dbReference type="ARBA" id="ARBA00022475"/>
    </source>
</evidence>
<dbReference type="Pfam" id="PF08393">
    <property type="entry name" value="DHC_N2"/>
    <property type="match status" value="1"/>
</dbReference>
<dbReference type="SUPFAM" id="SSF52540">
    <property type="entry name" value="P-loop containing nucleoside triphosphate hydrolases"/>
    <property type="match status" value="3"/>
</dbReference>
<accession>A0A182I5R9</accession>
<sequence>MARFAVLLLIVFAFDFARSSDLVELTCETDQDCEPFRSATVNSTCIEEHCRCTDLSQNGNATECRPLVNRVSNHIGGQCPCQVANSFCHEQTRRCICKDGFLPSREDRKCVYKSVQLGGECENNEQCSNHDHFADCREQVCQCQEHFVLHEGACRSIIAVANLTKPCAADDECANGTANSVCHAGQCLCGVDFVADATNSSCLAVAALDQPCTDTNQCIASLGVGSICYRERCGCDSNHFQFPLPVTNATTGQQTVQNVCERKIVHGDSCNDDQNCYQFHVGPHEQSMECYMNACVCLTGFVEKNNICYKAIEFFGVTTLENGDVINEFLDNEDVTVLAAVTVDGEVLLQNSVPVENQYGLLFYKIPNLDFSGHTGAAKIGLLTLEGGLAKSIYNSLQRVFSPYILKKCEYPAEIRTLLQNLHSSLGLSLGLTESGILSLHDEVSFWIHKTKMLPTKSDREAARSFATILERISEQFGESEAMSLSKLDEMIDVCQSALDEIWRLPHHYPQNRMCSIFDMISVRVVTSCTEHLTELDMWDIGTVSLDDAIGHVKETLESWIQTFDSLTRLFWPNYEPHPWLGEPYRSKLLTKFQTRYKEILDIRHVKDLLYALFFERINIYDLTPLGNKRWETAKAKMEHALAKIDESAAFILQQKILETGGNPRHTVMVFNRYKEILTRPLILETLAAERNQVFRSIDTMIRELRELLTTTNFTESNVTPIVAETRCYRVVEDELQQLESIVAALCRDRDGYAEALKRIGEFKEEMRALVRGNFETWTENSMMAIRDGVLSLRENQPVVVFDKSDNQLMKVTFGPKLVTFIDEARHLQNLGLKHTPEIQRNVSHSMRFVAHARRLQQVATFHNTIGGLMVPCIRPIMLKNAMDFSKLVKSESVCWSEEESVERYIDALQESVKRLLKDNNQLTGHHEQARKAILKLMDTDLIRQANVWKEEMRNLREIVTSMERQGYGNLNPFKLHWDHQLYKVLEYQYIVGLLDVHQKLPEIHVDLIFRQQRIQFRPSLEEIRSKYYSQVRRFVEKPVNFKGLSEQGGALFKTMIDRNYQHFGVLYEKAEIVFRQLVEFRDSWLPFVALGMVDLEQLCTVHCTSWQHWDNNFRACKRFSQQLARIQEREKEIDCLVVSYAPLCSDIDALSRRYWEALAGSLRTSILDSIAEIQEYLAYSFGVLQNIPQDELGIAESSAKYEKIVHELPKMSELMKALQGKDSCLAGWCKERVSALGGILLQWNQLQPLIDNHQTLLQGRLDIIKENILRQINELNDEAEKFSIRWESTIRDLETNENADMSLFRERQTQWKQILTKRETLNKQTEKFNITVPKEFNEIFAKLEQDITEQGKNWDIFNEFLNDYDTVANEEWTIYRRRPHLLTDFLGRWEKPTAGQVAGSVASARINTTIERYKGALPVLTTLQSDALIEKHWAKLCMMLSIDSKSQHDLCLGDVLGASEKLQDLASEIQAIVRGAASEHVIRQAIVELEQWSATAMLKLIDYTDSKGAALKLIKDYVETLNKIGDNQFLLQSAKNSASFESFSDQADVWEEKLNNLDYIVTHLNQIQKRWIYLEPIFGVGTLKKEEAVFRSIDKNFRYIMKEIADDPRVVSVNKINNVLSIIETLQGQIARCQNALSAYIKAKRNAFSRFYFLSDDDLLELLGQSSKESIVQKHIRKLFPGIYRLVLDESSSRVIGFASEEGDELRLEDSITIQGVPVEDWLNVLVEKIKDTLKTFLAQCLQLTDSLDSATIERYPMQIICLANSISFTKRTEKAIIGMQLANLKQHVQNEISKYSTMLQQCENPLTGIKLRSLLIDLVYQQTTVDYLLAHNVTNVSDWYWLQQLKFYADGKANVTVRMVYAEFRYSYEFLGNYAKLVYTSLAHNCYLILTQAMQLGLGGNPFGPAGTGKTECVKSLGAMLGRLVLVFNCDENIDTAAMALILSGLARCGAWGCFDEFNRLQEATLSSISMLIQPLQRALKDKQAEVTMGGETLPLDQHCCVFVTLNPAGEEYGGRQQLPLNLQALFRPIAMQAPRPQQIARVTLFVEGFKHADRLGVQIVELFELSQKILSRQRHYDWGLRELKAVLLACGRALKSIDGESREYAQEAAVVVNVIRANLMCRLTIFDAKRFDVLLTNVFPGVPIEPSANAELRAKILDAFSTLGHQQNDRQVEKCLELQAQLQKRMGVVVIGPPQSGKTTIIALLKEALIAQGQIIRIHTISPKSMSRVQLLGRLDPDTRQWTDGVLTSMAVAVNAESRNVTSWIICDGDVDPEWIEALNSVLDDNRLLTLPSGWRIQFGSNVNFIFETHDLSTASPATISRMGIINLNAEDLPYQLIVSGWLARNPQGDLLKSYFDQQLYRAIDWIEEHHERPAGYSLVSLAQSVLVAIEGIKNTDQFCADLLCGLNGVLSMAAKNTLSNQVYAWADIAITDSAVAEYHYYNSFRDMIELYSTDDITGASIENGTYVNVLVRTPLMKLNSDLLKHIIASKERYVALLVGPSGNGKSLLLQTIVSEFSGYQLVTINCSAQLTTANILYTLKQNSLIVTTVKGKEYRPNFSRIVLYLKNIDLCTVDAWGTCEVVELLLQLIHRHGFYSDGVEWISVSGVQVCASVTDLEKITLSPRFLSICRLVRFGQPNEQDMESIVRSILLPVYNQLVKGTTRLKLHDLVRSIINVYVKINQQFPPGEATHYRFTPKLIEKWISGLLFYTEENFGKALLYECCRIFRDRLVTAEDREQFEDIIRDEFRMLERLEQDAENVLIDVPMSVAFCETIASIARALSRPYANLVMIGRAGSGRLQALYTACTMLNVRVAFPQMSRHYSMGEFNNDLKIVMQNCALENEPVAFFLHHAVANYLPDAMKTCEAILAGGDLADFFGDDLENIAAPLKPQAALESFQMSLSAYFIQRLRSNFHLVVILESESPTVRSLFESYPALHQKSEMVWILSEAVSRADDLRTYLTTIGGVGDTVQKSHQEPNSLLTPLPVYFNDLIDVDISSWSRSPLRRIHLIRSYFHLYGQEKAKKEQYKAKIQIGVDKLSETHRVVEQLKIVAQEKQQALAEKRKLANQSLDMISNTMSSANDKKTELLELQRQAQESSEKLIERKRAIEEELSLVEPTLREASAAVGQIKTEALSEIRSLRAPPEIVRDILEGVLRLMGIRDTSWNSMKTFLAKRGVKEDIRSLDPSRISPENCASVEKLLQAKADSYEQRNAKRASAAAAPLAAWVIANVKYAKVMQSIKPLEREQNLLKENLDQAEADMQSLSSGLDNVNDTVRSLSEQLNVYTQEAAMLEIKLEEAKNTLHTAEILVQNLNSEYTSWSRELDDLNDAITHLDGRCFMTALNITQLSQMSLEERRSCMTKLSDVTNLPPFSLDQQLITNQDKIIWESMGLTADQQYRENAAMLVKFLSLSYFSTPTPLLIDPSEYGQQWLTNYLTYLNRTYELTSQGADRFAYSLELAVRFGKVLIVKNVNAIQAPLLSLFCTAVQSHFNKKLLHVGNKTVDLHDDFKLILITQNETLALDEELSAQLMTLRFTTTTAGLTDVLTYRWVQTKQPEIERKRTELLQEEGKLMKEKLNLQDKLLQELSSAQGDILKNEPLLNTLNSIKGSAAAIEKALEEFTHVRDTIMEHYTQRTALSELAATLYMGLRRFYAMNVGKYVSIFLSVIDNDKHAAQDELYKILVRRVFSLLSRSIPKDEQIILGLNVCKQAFPELLPEREWESFVHNFTNLDASSNHDGQSPRWIRSELAENEPAWRKYTEADEAIAPVSLTEFQQILIAQVLRPDLLTKTIHRSVRNMLGVKSLYSTRPSIKILAEESTPAEPLLLVTASGMDPSEEIRDHARQCPGVGLTKYGEFSIGKGQEMEALKMVKDAANTGSWICIKNVHTVPQFLSTTLDDALKTISLADGFRLWLTSESDQHIGETFQKKCNKVLYEPPAGLKYKLKLLLEQHSQSITTKKRDYKTIKLYVGLFLLHSIIQERRSYIPQGWSKRYDFSDADLRTAMDMIQYVEAAGTGSTQKIPWPLVQGLSEKLSYGGRIDNDQDFNRLECLIREFIDEKIMTSRWQPMFLNITVPNSSHVEDYVKAFDQLPDTDSPTLYGIPASTNASRDLIFCRNTLKILRSQYFSSGTVHNYDKRLRPIVSLWNKLLSTTNSSSAGFIAKLNSLIERSRDSTDPWMIFVVSELTVARNLHTTINDCFQALKIALKDAGLLSSKDRSLLTTICDNQVPIQWRRIWSGPKTVIEYLRAVSFKTNNTERMYGSLLERQAVQQIDFNHLFNVEAMLTALKLSRSKQSTISTTELHLCATFGAAGAAKKGVMVASLLIDGGTMKQNKLAIQQSALQQGPDINATGSFELNYVPRGSATASKGGTRDDLLSVPLYNNISRDVLLCTIGMEIAPGFSSTQLISAGIALIVPENYQ</sequence>
<evidence type="ECO:0000256" key="16">
    <source>
        <dbReference type="ARBA" id="ARBA00023054"/>
    </source>
</evidence>
<evidence type="ECO:0000256" key="22">
    <source>
        <dbReference type="ARBA" id="ARBA00023902"/>
    </source>
</evidence>
<evidence type="ECO:0000256" key="12">
    <source>
        <dbReference type="ARBA" id="ARBA00022741"/>
    </source>
</evidence>
<evidence type="ECO:0000256" key="1">
    <source>
        <dbReference type="ARBA" id="ARBA00004138"/>
    </source>
</evidence>
<dbReference type="Gene3D" id="1.20.58.1120">
    <property type="match status" value="1"/>
</dbReference>
<feature type="domain" description="Dynein heavy chain tail" evidence="26">
    <location>
        <begin position="461"/>
        <end position="899"/>
    </location>
</feature>
<dbReference type="Pfam" id="PF03028">
    <property type="entry name" value="Dynein_heavy"/>
    <property type="match status" value="1"/>
</dbReference>
<keyword evidence="9" id="KW-0963">Cytoplasm</keyword>
<dbReference type="GO" id="GO:0045505">
    <property type="term" value="F:dynein intermediate chain binding"/>
    <property type="evidence" value="ECO:0007669"/>
    <property type="project" value="InterPro"/>
</dbReference>
<keyword evidence="20" id="KW-0206">Cytoskeleton</keyword>
<dbReference type="InterPro" id="IPR042219">
    <property type="entry name" value="AAA_lid_11_sf"/>
</dbReference>
<dbReference type="GO" id="GO:0030286">
    <property type="term" value="C:dynein complex"/>
    <property type="evidence" value="ECO:0007669"/>
    <property type="project" value="UniProtKB-KW"/>
</dbReference>
<reference evidence="36" key="1">
    <citation type="submission" date="2022-08" db="UniProtKB">
        <authorList>
            <consortium name="EnsemblMetazoa"/>
        </authorList>
    </citation>
    <scope>IDENTIFICATION</scope>
    <source>
        <strain evidence="36">Dongola</strain>
    </source>
</reference>
<evidence type="ECO:0000256" key="2">
    <source>
        <dbReference type="ARBA" id="ARBA00004202"/>
    </source>
</evidence>
<comment type="similarity">
    <text evidence="4">Belongs to the dynein heavy chain family.</text>
</comment>
<dbReference type="EnsemblMetazoa" id="AARA008921-RA">
    <property type="protein sequence ID" value="AARA008921-PA"/>
    <property type="gene ID" value="AARA008921"/>
</dbReference>
<keyword evidence="6" id="KW-0415">Karyogamy</keyword>
<dbReference type="InterPro" id="IPR042222">
    <property type="entry name" value="Dynein_2_N"/>
</dbReference>
<dbReference type="Gene3D" id="1.20.140.100">
    <property type="entry name" value="Dynein heavy chain, N-terminal domain 2"/>
    <property type="match status" value="1"/>
</dbReference>
<feature type="domain" description="Cytoplasmic dynein 2 heavy chain 1 AAA+ ATPase" evidence="34">
    <location>
        <begin position="2340"/>
        <end position="2430"/>
    </location>
</feature>
<dbReference type="Pfam" id="PF18198">
    <property type="entry name" value="AAA_lid_11"/>
    <property type="match status" value="1"/>
</dbReference>
<keyword evidence="16" id="KW-0175">Coiled coil</keyword>
<dbReference type="Pfam" id="PF18199">
    <property type="entry name" value="Dynein_C"/>
    <property type="match status" value="1"/>
</dbReference>
<dbReference type="Gene3D" id="1.20.920.30">
    <property type="match status" value="1"/>
</dbReference>
<dbReference type="Gene3D" id="6.10.140.1060">
    <property type="match status" value="1"/>
</dbReference>
<dbReference type="VEuPathDB" id="VectorBase:AARA008921"/>
<dbReference type="GO" id="GO:0008569">
    <property type="term" value="F:minus-end-directed microtubule motor activity"/>
    <property type="evidence" value="ECO:0007669"/>
    <property type="project" value="InterPro"/>
</dbReference>
<dbReference type="InterPro" id="IPR041228">
    <property type="entry name" value="Dynein_C"/>
</dbReference>
<feature type="domain" description="Dynein heavy chain linker" evidence="27">
    <location>
        <begin position="1343"/>
        <end position="1742"/>
    </location>
</feature>
<evidence type="ECO:0000256" key="18">
    <source>
        <dbReference type="ARBA" id="ARBA00023136"/>
    </source>
</evidence>
<dbReference type="GO" id="GO:0051959">
    <property type="term" value="F:dynein light intermediate chain binding"/>
    <property type="evidence" value="ECO:0007669"/>
    <property type="project" value="InterPro"/>
</dbReference>
<dbReference type="PANTHER" id="PTHR46961">
    <property type="entry name" value="DYNEIN HEAVY CHAIN 1, AXONEMAL-LIKE PROTEIN"/>
    <property type="match status" value="1"/>
</dbReference>
<evidence type="ECO:0000256" key="4">
    <source>
        <dbReference type="ARBA" id="ARBA00008887"/>
    </source>
</evidence>
<dbReference type="PANTHER" id="PTHR46961:SF8">
    <property type="entry name" value="DYNEIN AXONEMAL HEAVY CHAIN 7"/>
    <property type="match status" value="1"/>
</dbReference>
<evidence type="ECO:0000256" key="14">
    <source>
        <dbReference type="ARBA" id="ARBA00022840"/>
    </source>
</evidence>
<dbReference type="InterPro" id="IPR013602">
    <property type="entry name" value="Dynein_heavy_linker"/>
</dbReference>
<dbReference type="Gene3D" id="1.20.1270.280">
    <property type="match status" value="1"/>
</dbReference>
<dbReference type="GO" id="GO:0005938">
    <property type="term" value="C:cell cortex"/>
    <property type="evidence" value="ECO:0007669"/>
    <property type="project" value="UniProtKB-ARBA"/>
</dbReference>
<evidence type="ECO:0000256" key="11">
    <source>
        <dbReference type="ARBA" id="ARBA00022737"/>
    </source>
</evidence>
<dbReference type="InterPro" id="IPR035699">
    <property type="entry name" value="AAA_6"/>
</dbReference>
<dbReference type="SUPFAM" id="SSF57997">
    <property type="entry name" value="Tropomyosin"/>
    <property type="match status" value="1"/>
</dbReference>
<dbReference type="FunFam" id="3.40.50.300:FF:000996">
    <property type="entry name" value="Cytoplasmic dynein heavy chain"/>
    <property type="match status" value="1"/>
</dbReference>
<evidence type="ECO:0000256" key="19">
    <source>
        <dbReference type="ARBA" id="ARBA00023175"/>
    </source>
</evidence>
<dbReference type="InterPro" id="IPR035706">
    <property type="entry name" value="AAA_9"/>
</dbReference>
<dbReference type="GO" id="GO:0005929">
    <property type="term" value="C:cilium"/>
    <property type="evidence" value="ECO:0007669"/>
    <property type="project" value="UniProtKB-SubCell"/>
</dbReference>
<dbReference type="Pfam" id="PF12777">
    <property type="entry name" value="MT"/>
    <property type="match status" value="1"/>
</dbReference>
<evidence type="ECO:0000259" key="27">
    <source>
        <dbReference type="Pfam" id="PF08393"/>
    </source>
</evidence>
<comment type="function">
    <text evidence="23">Cytoplasmic dynein acts as a motor for the intracellular retrograde motility of vesicles and organelles along microtubules. Dynein has ATPase activity; the force-producing power stroke is thought to occur on release of ADP. Required to maintain uniform nuclear distribution in hyphae. May play an important role in the proper orientation of the mitotic spindle into the budding daughter cell yeast. Probably required for normal progression of the cell cycle.</text>
</comment>
<name>A0A182I5R9_ANOAR</name>
<dbReference type="InterPro" id="IPR026983">
    <property type="entry name" value="DHC"/>
</dbReference>
<evidence type="ECO:0000259" key="29">
    <source>
        <dbReference type="Pfam" id="PF12777"/>
    </source>
</evidence>
<dbReference type="Pfam" id="PF12775">
    <property type="entry name" value="AAA_7"/>
    <property type="match status" value="1"/>
</dbReference>
<dbReference type="Gene3D" id="3.10.490.20">
    <property type="match status" value="1"/>
</dbReference>
<keyword evidence="13" id="KW-0970">Cilium biogenesis/degradation</keyword>
<evidence type="ECO:0000259" key="32">
    <source>
        <dbReference type="Pfam" id="PF18198"/>
    </source>
</evidence>
<keyword evidence="11" id="KW-0677">Repeat</keyword>
<evidence type="ECO:0000259" key="26">
    <source>
        <dbReference type="Pfam" id="PF08385"/>
    </source>
</evidence>
<evidence type="ECO:0000259" key="35">
    <source>
        <dbReference type="Pfam" id="PF22597"/>
    </source>
</evidence>
<evidence type="ECO:0000256" key="9">
    <source>
        <dbReference type="ARBA" id="ARBA00022490"/>
    </source>
</evidence>
<dbReference type="GO" id="GO:0030030">
    <property type="term" value="P:cell projection organization"/>
    <property type="evidence" value="ECO:0007669"/>
    <property type="project" value="UniProtKB-KW"/>
</dbReference>
<dbReference type="InterPro" id="IPR024317">
    <property type="entry name" value="Dynein_heavy_chain_D4_dom"/>
</dbReference>
<dbReference type="Pfam" id="PF08385">
    <property type="entry name" value="DHC_N1"/>
    <property type="match status" value="1"/>
</dbReference>
<dbReference type="InterPro" id="IPR054354">
    <property type="entry name" value="DYNC2H1-like_lid"/>
</dbReference>
<dbReference type="Pfam" id="PF12780">
    <property type="entry name" value="AAA_8"/>
    <property type="match status" value="1"/>
</dbReference>
<dbReference type="InterPro" id="IPR027417">
    <property type="entry name" value="P-loop_NTPase"/>
</dbReference>
<feature type="domain" description="Dynein 2 heavy chain 1 cytoplasmic ATPase lid" evidence="35">
    <location>
        <begin position="2667"/>
        <end position="2740"/>
    </location>
</feature>
<dbReference type="GO" id="GO:0005524">
    <property type="term" value="F:ATP binding"/>
    <property type="evidence" value="ECO:0007669"/>
    <property type="project" value="UniProtKB-KW"/>
</dbReference>
<dbReference type="InterPro" id="IPR043160">
    <property type="entry name" value="Dynein_C_barrel"/>
</dbReference>
<evidence type="ECO:0000256" key="13">
    <source>
        <dbReference type="ARBA" id="ARBA00022794"/>
    </source>
</evidence>
<comment type="subcellular location">
    <subcellularLocation>
        <location evidence="2">Cell membrane</location>
        <topology evidence="2">Peripheral membrane protein</topology>
    </subcellularLocation>
    <subcellularLocation>
        <location evidence="1">Cell projection</location>
        <location evidence="1">Cilium</location>
    </subcellularLocation>
    <subcellularLocation>
        <location evidence="3">Cytoplasm</location>
        <location evidence="3">Cytoskeleton</location>
    </subcellularLocation>
</comment>
<evidence type="ECO:0000259" key="25">
    <source>
        <dbReference type="Pfam" id="PF03028"/>
    </source>
</evidence>
<dbReference type="InterPro" id="IPR013594">
    <property type="entry name" value="Dynein_heavy_tail"/>
</dbReference>
<feature type="domain" description="Dynein heavy chain hydrolytic ATP-binding dynein motor region" evidence="28">
    <location>
        <begin position="1868"/>
        <end position="2202"/>
    </location>
</feature>
<dbReference type="FunFam" id="3.40.50.300:FF:002357">
    <property type="entry name" value="Glutathione S-transferase class-mu 26 kDa isozyme"/>
    <property type="match status" value="1"/>
</dbReference>
<dbReference type="Gene3D" id="1.20.920.20">
    <property type="match status" value="1"/>
</dbReference>
<evidence type="ECO:0000256" key="21">
    <source>
        <dbReference type="ARBA" id="ARBA00023273"/>
    </source>
</evidence>
<dbReference type="GO" id="GO:0000235">
    <property type="term" value="C:astral microtubule"/>
    <property type="evidence" value="ECO:0007669"/>
    <property type="project" value="UniProtKB-ARBA"/>
</dbReference>
<dbReference type="Pfam" id="PF12774">
    <property type="entry name" value="AAA_6"/>
    <property type="match status" value="1"/>
</dbReference>
<dbReference type="Gene3D" id="1.10.8.710">
    <property type="match status" value="1"/>
</dbReference>
<dbReference type="EMBL" id="APCN01003489">
    <property type="status" value="NOT_ANNOTATED_CDS"/>
    <property type="molecule type" value="Genomic_DNA"/>
</dbReference>
<dbReference type="Pfam" id="PF22597">
    <property type="entry name" value="DYN_lid"/>
    <property type="match status" value="1"/>
</dbReference>
<evidence type="ECO:0000256" key="20">
    <source>
        <dbReference type="ARBA" id="ARBA00023212"/>
    </source>
</evidence>
<evidence type="ECO:0000256" key="6">
    <source>
        <dbReference type="ARBA" id="ARBA00022459"/>
    </source>
</evidence>
<evidence type="ECO:0000313" key="37">
    <source>
        <dbReference type="Proteomes" id="UP000075840"/>
    </source>
</evidence>
<evidence type="ECO:0000259" key="31">
    <source>
        <dbReference type="Pfam" id="PF12781"/>
    </source>
</evidence>
<keyword evidence="19" id="KW-0505">Motor protein</keyword>
<dbReference type="FunFam" id="3.20.180.20:FF:000002">
    <property type="entry name" value="Cytoplasmic dynein heavy chain 1"/>
    <property type="match status" value="1"/>
</dbReference>
<evidence type="ECO:0000256" key="3">
    <source>
        <dbReference type="ARBA" id="ARBA00004245"/>
    </source>
</evidence>
<evidence type="ECO:0000256" key="17">
    <source>
        <dbReference type="ARBA" id="ARBA00023069"/>
    </source>
</evidence>
<dbReference type="InterPro" id="IPR041658">
    <property type="entry name" value="AAA_lid_11"/>
</dbReference>
<evidence type="ECO:0000259" key="34">
    <source>
        <dbReference type="Pfam" id="PF21264"/>
    </source>
</evidence>
<dbReference type="InterPro" id="IPR042228">
    <property type="entry name" value="Dynein_linker_3"/>
</dbReference>